<comment type="caution">
    <text evidence="3">The sequence shown here is derived from an EMBL/GenBank/DDBJ whole genome shotgun (WGS) entry which is preliminary data.</text>
</comment>
<feature type="signal peptide" evidence="1">
    <location>
        <begin position="1"/>
        <end position="22"/>
    </location>
</feature>
<accession>A0A8T0GJL2</accession>
<dbReference type="Proteomes" id="UP000822688">
    <property type="component" value="Chromosome 11"/>
</dbReference>
<dbReference type="PANTHER" id="PTHR46504">
    <property type="entry name" value="TRNASE Z TRZ1"/>
    <property type="match status" value="1"/>
</dbReference>
<evidence type="ECO:0000259" key="2">
    <source>
        <dbReference type="Pfam" id="PF12706"/>
    </source>
</evidence>
<dbReference type="AlphaFoldDB" id="A0A8T0GJL2"/>
<keyword evidence="4" id="KW-1185">Reference proteome</keyword>
<gene>
    <name evidence="3" type="ORF">KC19_11G165900</name>
</gene>
<dbReference type="OrthoDB" id="527344at2759"/>
<evidence type="ECO:0000256" key="1">
    <source>
        <dbReference type="SAM" id="SignalP"/>
    </source>
</evidence>
<organism evidence="3 4">
    <name type="scientific">Ceratodon purpureus</name>
    <name type="common">Fire moss</name>
    <name type="synonym">Dicranum purpureum</name>
    <dbReference type="NCBI Taxonomy" id="3225"/>
    <lineage>
        <taxon>Eukaryota</taxon>
        <taxon>Viridiplantae</taxon>
        <taxon>Streptophyta</taxon>
        <taxon>Embryophyta</taxon>
        <taxon>Bryophyta</taxon>
        <taxon>Bryophytina</taxon>
        <taxon>Bryopsida</taxon>
        <taxon>Dicranidae</taxon>
        <taxon>Pseudoditrichales</taxon>
        <taxon>Ditrichaceae</taxon>
        <taxon>Ceratodon</taxon>
    </lineage>
</organism>
<dbReference type="EMBL" id="CM026432">
    <property type="protein sequence ID" value="KAG0557908.1"/>
    <property type="molecule type" value="Genomic_DNA"/>
</dbReference>
<name>A0A8T0GJL2_CERPU</name>
<feature type="chain" id="PRO_5035884439" description="Metallo-beta-lactamase domain-containing protein" evidence="1">
    <location>
        <begin position="23"/>
        <end position="360"/>
    </location>
</feature>
<sequence>MLSLARLPGPLLCCSLAHPLAAVPLLSYCSLRQCPSPRSRTRTSLYCLSLTTWPLVSRLAMASSSSSAPASPHSSQLKLGRSKTGALQLDGFSIEGVSIGGQETCILLPNLKLAFDIGRCPERAVPQDFLFISHAHMDHIGGVCMYVATRGLFKMKPPTVIVPKCLKATVEKLFEVHRELDGSELKHHLVGLDVGEEFNMGKNMIVKPFKTYHVVPSQGYVVYSVKNKLKPEYVGFPGEKIKELKLSGVEITDTVRVSEVAFTGDTTPDFILDDANIDALQAKLLIMETTFLDDAVTIEHARDYGHTHLFEVLKYADRFKNKSILFIHFSARYKREEILKAVADLPPPLQGRVAALTEGF</sequence>
<dbReference type="SUPFAM" id="SSF56281">
    <property type="entry name" value="Metallo-hydrolase/oxidoreductase"/>
    <property type="match status" value="1"/>
</dbReference>
<dbReference type="InterPro" id="IPR036866">
    <property type="entry name" value="RibonucZ/Hydroxyglut_hydro"/>
</dbReference>
<evidence type="ECO:0000313" key="4">
    <source>
        <dbReference type="Proteomes" id="UP000822688"/>
    </source>
</evidence>
<dbReference type="Pfam" id="PF12706">
    <property type="entry name" value="Lactamase_B_2"/>
    <property type="match status" value="1"/>
</dbReference>
<reference evidence="3 4" key="1">
    <citation type="submission" date="2020-06" db="EMBL/GenBank/DDBJ databases">
        <title>WGS assembly of Ceratodon purpureus strain R40.</title>
        <authorList>
            <person name="Carey S.B."/>
            <person name="Jenkins J."/>
            <person name="Shu S."/>
            <person name="Lovell J.T."/>
            <person name="Sreedasyam A."/>
            <person name="Maumus F."/>
            <person name="Tiley G.P."/>
            <person name="Fernandez-Pozo N."/>
            <person name="Barry K."/>
            <person name="Chen C."/>
            <person name="Wang M."/>
            <person name="Lipzen A."/>
            <person name="Daum C."/>
            <person name="Saski C.A."/>
            <person name="Payton A.C."/>
            <person name="Mcbreen J.C."/>
            <person name="Conrad R.E."/>
            <person name="Kollar L.M."/>
            <person name="Olsson S."/>
            <person name="Huttunen S."/>
            <person name="Landis J.B."/>
            <person name="Wickett N.J."/>
            <person name="Johnson M.G."/>
            <person name="Rensing S.A."/>
            <person name="Grimwood J."/>
            <person name="Schmutz J."/>
            <person name="Mcdaniel S.F."/>
        </authorList>
    </citation>
    <scope>NUCLEOTIDE SEQUENCE [LARGE SCALE GENOMIC DNA]</scope>
    <source>
        <strain evidence="3 4">R40</strain>
    </source>
</reference>
<evidence type="ECO:0000313" key="3">
    <source>
        <dbReference type="EMBL" id="KAG0557908.1"/>
    </source>
</evidence>
<feature type="domain" description="Metallo-beta-lactamase" evidence="2">
    <location>
        <begin position="122"/>
        <end position="329"/>
    </location>
</feature>
<proteinExistence type="predicted"/>
<keyword evidence="1" id="KW-0732">Signal</keyword>
<protein>
    <recommendedName>
        <fullName evidence="2">Metallo-beta-lactamase domain-containing protein</fullName>
    </recommendedName>
</protein>
<dbReference type="InterPro" id="IPR001279">
    <property type="entry name" value="Metallo-B-lactamas"/>
</dbReference>
<dbReference type="Gene3D" id="3.60.15.10">
    <property type="entry name" value="Ribonuclease Z/Hydroxyacylglutathione hydrolase-like"/>
    <property type="match status" value="1"/>
</dbReference>
<dbReference type="PANTHER" id="PTHR46504:SF2">
    <property type="entry name" value="TRNASE Z TRZ1"/>
    <property type="match status" value="1"/>
</dbReference>